<proteinExistence type="predicted"/>
<dbReference type="GO" id="GO:0016787">
    <property type="term" value="F:hydrolase activity"/>
    <property type="evidence" value="ECO:0007669"/>
    <property type="project" value="UniProtKB-KW"/>
</dbReference>
<protein>
    <submittedName>
        <fullName evidence="1">MazG nucleotide pyrophosphohydrolase domain-containing protein</fullName>
    </submittedName>
</protein>
<reference evidence="1 2" key="1">
    <citation type="submission" date="2016-11" db="EMBL/GenBank/DDBJ databases">
        <authorList>
            <person name="Jaros S."/>
            <person name="Januszkiewicz K."/>
            <person name="Wedrychowicz H."/>
        </authorList>
    </citation>
    <scope>NUCLEOTIDE SEQUENCE [LARGE SCALE GENOMIC DNA]</scope>
    <source>
        <strain evidence="1 2">DSM 19436</strain>
    </source>
</reference>
<evidence type="ECO:0000313" key="2">
    <source>
        <dbReference type="Proteomes" id="UP000184485"/>
    </source>
</evidence>
<evidence type="ECO:0000313" key="1">
    <source>
        <dbReference type="EMBL" id="SHF01183.1"/>
    </source>
</evidence>
<dbReference type="STRING" id="1122133.SAMN02745157_1435"/>
<organism evidence="1 2">
    <name type="scientific">Kaistia soli DSM 19436</name>
    <dbReference type="NCBI Taxonomy" id="1122133"/>
    <lineage>
        <taxon>Bacteria</taxon>
        <taxon>Pseudomonadati</taxon>
        <taxon>Pseudomonadota</taxon>
        <taxon>Alphaproteobacteria</taxon>
        <taxon>Hyphomicrobiales</taxon>
        <taxon>Kaistiaceae</taxon>
        <taxon>Kaistia</taxon>
    </lineage>
</organism>
<keyword evidence="1" id="KW-0378">Hydrolase</keyword>
<dbReference type="OrthoDB" id="8481751at2"/>
<dbReference type="AlphaFoldDB" id="A0A1M4Y6I4"/>
<sequence>MKGSGDFSIGSAVWPGISKLTEECGEVMQVCGKLVGSHGEVIHFDGSDLRKRMQEELADLLAAIEFVVAVNPLDYDAIAARRDEKLKLFHAWHDADIAKEEQKP</sequence>
<dbReference type="RefSeq" id="WP_073051975.1">
    <property type="nucleotide sequence ID" value="NZ_FQUP01000001.1"/>
</dbReference>
<gene>
    <name evidence="1" type="ORF">SAMN02745157_1435</name>
</gene>
<name>A0A1M4Y6I4_9HYPH</name>
<accession>A0A1M4Y6I4</accession>
<dbReference type="SUPFAM" id="SSF101386">
    <property type="entry name" value="all-alpha NTP pyrophosphatases"/>
    <property type="match status" value="1"/>
</dbReference>
<dbReference type="EMBL" id="FQUP01000001">
    <property type="protein sequence ID" value="SHF01183.1"/>
    <property type="molecule type" value="Genomic_DNA"/>
</dbReference>
<keyword evidence="2" id="KW-1185">Reference proteome</keyword>
<dbReference type="Proteomes" id="UP000184485">
    <property type="component" value="Unassembled WGS sequence"/>
</dbReference>